<dbReference type="Gene3D" id="1.10.10.10">
    <property type="entry name" value="Winged helix-like DNA-binding domain superfamily/Winged helix DNA-binding domain"/>
    <property type="match status" value="1"/>
</dbReference>
<dbReference type="RefSeq" id="WP_109318741.1">
    <property type="nucleotide sequence ID" value="NZ_QFWT01000002.1"/>
</dbReference>
<name>A0A2U3BCD0_9VIBR</name>
<organism evidence="6 7">
    <name type="scientific">Vibrio albus</name>
    <dbReference type="NCBI Taxonomy" id="2200953"/>
    <lineage>
        <taxon>Bacteria</taxon>
        <taxon>Pseudomonadati</taxon>
        <taxon>Pseudomonadota</taxon>
        <taxon>Gammaproteobacteria</taxon>
        <taxon>Vibrionales</taxon>
        <taxon>Vibrionaceae</taxon>
        <taxon>Vibrio</taxon>
    </lineage>
</organism>
<dbReference type="InterPro" id="IPR036388">
    <property type="entry name" value="WH-like_DNA-bd_sf"/>
</dbReference>
<evidence type="ECO:0000313" key="6">
    <source>
        <dbReference type="EMBL" id="PWI34405.1"/>
    </source>
</evidence>
<evidence type="ECO:0000313" key="7">
    <source>
        <dbReference type="Proteomes" id="UP000245362"/>
    </source>
</evidence>
<dbReference type="SUPFAM" id="SSF46894">
    <property type="entry name" value="C-terminal effector domain of the bipartite response regulators"/>
    <property type="match status" value="1"/>
</dbReference>
<evidence type="ECO:0000256" key="3">
    <source>
        <dbReference type="SAM" id="MobiDB-lite"/>
    </source>
</evidence>
<dbReference type="PROSITE" id="PS51755">
    <property type="entry name" value="OMPR_PHOB"/>
    <property type="match status" value="1"/>
</dbReference>
<dbReference type="InterPro" id="IPR001867">
    <property type="entry name" value="OmpR/PhoB-type_DNA-bd"/>
</dbReference>
<dbReference type="EMBL" id="QFWT01000002">
    <property type="protein sequence ID" value="PWI34405.1"/>
    <property type="molecule type" value="Genomic_DNA"/>
</dbReference>
<accession>A0A2U3BCD0</accession>
<evidence type="ECO:0000256" key="2">
    <source>
        <dbReference type="PROSITE-ProRule" id="PRU01091"/>
    </source>
</evidence>
<reference evidence="6 7" key="1">
    <citation type="submission" date="2018-05" db="EMBL/GenBank/DDBJ databases">
        <title>Vibrio limimaris sp. nov., isolated from marine sediment.</title>
        <authorList>
            <person name="Li C.-M."/>
        </authorList>
    </citation>
    <scope>NUCLEOTIDE SEQUENCE [LARGE SCALE GENOMIC DNA]</scope>
    <source>
        <strain evidence="6 7">E4404</strain>
    </source>
</reference>
<gene>
    <name evidence="6" type="ORF">DI392_04650</name>
</gene>
<feature type="transmembrane region" description="Helical" evidence="4">
    <location>
        <begin position="176"/>
        <end position="195"/>
    </location>
</feature>
<protein>
    <submittedName>
        <fullName evidence="6">Transcriptional regulator</fullName>
    </submittedName>
</protein>
<keyword evidence="4" id="KW-0472">Membrane</keyword>
<keyword evidence="1 2" id="KW-0238">DNA-binding</keyword>
<dbReference type="Proteomes" id="UP000245362">
    <property type="component" value="Unassembled WGS sequence"/>
</dbReference>
<dbReference type="GO" id="GO:0003677">
    <property type="term" value="F:DNA binding"/>
    <property type="evidence" value="ECO:0007669"/>
    <property type="project" value="UniProtKB-UniRule"/>
</dbReference>
<dbReference type="GO" id="GO:0000160">
    <property type="term" value="P:phosphorelay signal transduction system"/>
    <property type="evidence" value="ECO:0007669"/>
    <property type="project" value="InterPro"/>
</dbReference>
<dbReference type="SMART" id="SM00862">
    <property type="entry name" value="Trans_reg_C"/>
    <property type="match status" value="1"/>
</dbReference>
<feature type="DNA-binding region" description="OmpR/PhoB-type" evidence="2">
    <location>
        <begin position="5"/>
        <end position="109"/>
    </location>
</feature>
<keyword evidence="7" id="KW-1185">Reference proteome</keyword>
<dbReference type="GO" id="GO:0006355">
    <property type="term" value="P:regulation of DNA-templated transcription"/>
    <property type="evidence" value="ECO:0007669"/>
    <property type="project" value="InterPro"/>
</dbReference>
<dbReference type="Pfam" id="PF00486">
    <property type="entry name" value="Trans_reg_C"/>
    <property type="match status" value="1"/>
</dbReference>
<dbReference type="OrthoDB" id="1971692at2"/>
<feature type="region of interest" description="Disordered" evidence="3">
    <location>
        <begin position="119"/>
        <end position="165"/>
    </location>
</feature>
<evidence type="ECO:0000259" key="5">
    <source>
        <dbReference type="PROSITE" id="PS51755"/>
    </source>
</evidence>
<keyword evidence="4" id="KW-1133">Transmembrane helix</keyword>
<evidence type="ECO:0000256" key="4">
    <source>
        <dbReference type="SAM" id="Phobius"/>
    </source>
</evidence>
<dbReference type="CDD" id="cd00383">
    <property type="entry name" value="trans_reg_C"/>
    <property type="match status" value="1"/>
</dbReference>
<proteinExistence type="predicted"/>
<feature type="domain" description="OmpR/PhoB-type" evidence="5">
    <location>
        <begin position="5"/>
        <end position="109"/>
    </location>
</feature>
<dbReference type="InterPro" id="IPR016032">
    <property type="entry name" value="Sig_transdc_resp-reg_C-effctor"/>
</dbReference>
<keyword evidence="4" id="KW-0812">Transmembrane</keyword>
<comment type="caution">
    <text evidence="6">The sequence shown here is derived from an EMBL/GenBank/DDBJ whole genome shotgun (WGS) entry which is preliminary data.</text>
</comment>
<evidence type="ECO:0000256" key="1">
    <source>
        <dbReference type="ARBA" id="ARBA00023125"/>
    </source>
</evidence>
<sequence length="295" mass="33177">MSNVGTKFVFSEKFIFDPNNNSLTDQSNENEVIRLGSNESRILMMFSERPSEVISRDQLHEFVWRDQGFQVDDSSLTQAISTLRKNLNDSTKAPLFIKTVPKKGYQFIASVERTTMLTNSSKLDQEPEHYDPTPLTSDAIAAPGLTGEAPVENNSQQPTAPEKKASARKFDIQPKFILFLAFLLPFVTLAMINPAPSKFRLIDTIDGIPLKTTQGHPPMDSWKPFIRACYLSYASRFPDKEKPVEIIATAGAQRNLILNYIHPAEYSFKNITVHLFANQTDLSELCKLGATNENK</sequence>
<dbReference type="AlphaFoldDB" id="A0A2U3BCD0"/>